<dbReference type="InterPro" id="IPR036291">
    <property type="entry name" value="NAD(P)-bd_dom_sf"/>
</dbReference>
<evidence type="ECO:0000256" key="2">
    <source>
        <dbReference type="ARBA" id="ARBA00023002"/>
    </source>
</evidence>
<dbReference type="GO" id="GO:0051287">
    <property type="term" value="F:NAD binding"/>
    <property type="evidence" value="ECO:0007669"/>
    <property type="project" value="InterPro"/>
</dbReference>
<dbReference type="SUPFAM" id="SSF52283">
    <property type="entry name" value="Formate/glycerate dehydrogenase catalytic domain-like"/>
    <property type="match status" value="1"/>
</dbReference>
<dbReference type="GO" id="GO:0016616">
    <property type="term" value="F:oxidoreductase activity, acting on the CH-OH group of donors, NAD or NADP as acceptor"/>
    <property type="evidence" value="ECO:0007669"/>
    <property type="project" value="InterPro"/>
</dbReference>
<keyword evidence="8" id="KW-1185">Reference proteome</keyword>
<dbReference type="SUPFAM" id="SSF51735">
    <property type="entry name" value="NAD(P)-binding Rossmann-fold domains"/>
    <property type="match status" value="1"/>
</dbReference>
<dbReference type="InterPro" id="IPR050418">
    <property type="entry name" value="D-iso_2-hydroxyacid_DH_PdxB"/>
</dbReference>
<comment type="similarity">
    <text evidence="1 4">Belongs to the D-isomer specific 2-hydroxyacid dehydrogenase family.</text>
</comment>
<evidence type="ECO:0000259" key="6">
    <source>
        <dbReference type="Pfam" id="PF02826"/>
    </source>
</evidence>
<keyword evidence="3" id="KW-0520">NAD</keyword>
<evidence type="ECO:0000256" key="4">
    <source>
        <dbReference type="RuleBase" id="RU003719"/>
    </source>
</evidence>
<evidence type="ECO:0000256" key="1">
    <source>
        <dbReference type="ARBA" id="ARBA00005854"/>
    </source>
</evidence>
<sequence length="323" mass="36447">MGTYKVVITDREYETIDHERRILKEIDADLYDYQVKDAEDIIRVAKDCDAMIVQYAKITKEVIGQLDKCKIIARYATGYDGIDIKAATDRGIFVTNVNDYCSQEVSTHALALLLELVQKTGRFDRWTREGKWGYQCGLPFSGLKEQIVGVIGFGKIAQAYIEKVKPLCKEIWAYDKFVPPEVMVNSGVRPKSFEELICGADYISLHAPLTDDTYHMFNKDTFKIMKPTAGLINVARGGLICEDHLINALRQKEIGCAALDVLETEPIASDNPLLDMENVVLTPHIGWYSKKSQEILQSTPAKEVVRALRGQIPRNLVNKALDR</sequence>
<reference evidence="7" key="1">
    <citation type="submission" date="2022-09" db="EMBL/GenBank/DDBJ databases">
        <title>Culturomic study of gut microbiota in children with autism spectrum disorder.</title>
        <authorList>
            <person name="Efimov B.A."/>
            <person name="Chaplin A.V."/>
            <person name="Sokolova S.R."/>
            <person name="Pikina A.P."/>
            <person name="Korzhanova M."/>
            <person name="Belova V."/>
            <person name="Korostin D."/>
        </authorList>
    </citation>
    <scope>NUCLEOTIDE SEQUENCE</scope>
    <source>
        <strain evidence="7">ASD5510</strain>
    </source>
</reference>
<dbReference type="PANTHER" id="PTHR43761:SF1">
    <property type="entry name" value="D-ISOMER SPECIFIC 2-HYDROXYACID DEHYDROGENASE CATALYTIC DOMAIN-CONTAINING PROTEIN-RELATED"/>
    <property type="match status" value="1"/>
</dbReference>
<dbReference type="RefSeq" id="WP_148398210.1">
    <property type="nucleotide sequence ID" value="NZ_JAOSHN010000001.1"/>
</dbReference>
<evidence type="ECO:0000259" key="5">
    <source>
        <dbReference type="Pfam" id="PF00389"/>
    </source>
</evidence>
<proteinExistence type="inferred from homology"/>
<feature type="domain" description="D-isomer specific 2-hydroxyacid dehydrogenase NAD-binding" evidence="6">
    <location>
        <begin position="110"/>
        <end position="286"/>
    </location>
</feature>
<accession>A0A9J6QN00</accession>
<feature type="domain" description="D-isomer specific 2-hydroxyacid dehydrogenase catalytic" evidence="5">
    <location>
        <begin position="17"/>
        <end position="318"/>
    </location>
</feature>
<name>A0A9J6QN00_9FIRM</name>
<dbReference type="InterPro" id="IPR006139">
    <property type="entry name" value="D-isomer_2_OHA_DH_cat_dom"/>
</dbReference>
<dbReference type="Gene3D" id="3.40.50.720">
    <property type="entry name" value="NAD(P)-binding Rossmann-like Domain"/>
    <property type="match status" value="2"/>
</dbReference>
<dbReference type="EMBL" id="JAOSHN010000001">
    <property type="protein sequence ID" value="MCU7377261.1"/>
    <property type="molecule type" value="Genomic_DNA"/>
</dbReference>
<evidence type="ECO:0000256" key="3">
    <source>
        <dbReference type="ARBA" id="ARBA00023027"/>
    </source>
</evidence>
<gene>
    <name evidence="7" type="ORF">OBO34_02710</name>
</gene>
<organism evidence="7 8">
    <name type="scientific">Hominibacterium faecale</name>
    <dbReference type="NCBI Taxonomy" id="2839743"/>
    <lineage>
        <taxon>Bacteria</taxon>
        <taxon>Bacillati</taxon>
        <taxon>Bacillota</taxon>
        <taxon>Clostridia</taxon>
        <taxon>Peptostreptococcales</taxon>
        <taxon>Anaerovoracaceae</taxon>
        <taxon>Hominibacterium</taxon>
    </lineage>
</organism>
<evidence type="ECO:0000313" key="7">
    <source>
        <dbReference type="EMBL" id="MCU7377261.1"/>
    </source>
</evidence>
<dbReference type="PANTHER" id="PTHR43761">
    <property type="entry name" value="D-ISOMER SPECIFIC 2-HYDROXYACID DEHYDROGENASE FAMILY PROTEIN (AFU_ORTHOLOGUE AFUA_1G13630)"/>
    <property type="match status" value="1"/>
</dbReference>
<dbReference type="Pfam" id="PF00389">
    <property type="entry name" value="2-Hacid_dh"/>
    <property type="match status" value="1"/>
</dbReference>
<dbReference type="Proteomes" id="UP001065549">
    <property type="component" value="Unassembled WGS sequence"/>
</dbReference>
<keyword evidence="2 4" id="KW-0560">Oxidoreductase</keyword>
<dbReference type="InterPro" id="IPR043322">
    <property type="entry name" value="CtBP"/>
</dbReference>
<protein>
    <submittedName>
        <fullName evidence="7">C-terminal binding protein</fullName>
    </submittedName>
</protein>
<dbReference type="GO" id="GO:0003714">
    <property type="term" value="F:transcription corepressor activity"/>
    <property type="evidence" value="ECO:0007669"/>
    <property type="project" value="InterPro"/>
</dbReference>
<dbReference type="AlphaFoldDB" id="A0A9J6QN00"/>
<comment type="caution">
    <text evidence="7">The sequence shown here is derived from an EMBL/GenBank/DDBJ whole genome shotgun (WGS) entry which is preliminary data.</text>
</comment>
<dbReference type="Pfam" id="PF02826">
    <property type="entry name" value="2-Hacid_dh_C"/>
    <property type="match status" value="1"/>
</dbReference>
<dbReference type="InterPro" id="IPR006140">
    <property type="entry name" value="D-isomer_DH_NAD-bd"/>
</dbReference>
<dbReference type="CDD" id="cd05299">
    <property type="entry name" value="CtBP_dh"/>
    <property type="match status" value="1"/>
</dbReference>
<evidence type="ECO:0000313" key="8">
    <source>
        <dbReference type="Proteomes" id="UP001065549"/>
    </source>
</evidence>